<name>A0ABU9EYG0_9STAP</name>
<dbReference type="PANTHER" id="PTHR46112:SF2">
    <property type="entry name" value="XAA-PRO AMINOPEPTIDASE P-RELATED"/>
    <property type="match status" value="1"/>
</dbReference>
<dbReference type="InterPro" id="IPR000587">
    <property type="entry name" value="Creatinase_N"/>
</dbReference>
<proteinExistence type="predicted"/>
<dbReference type="RefSeq" id="WP_341610976.1">
    <property type="nucleotide sequence ID" value="NZ_JBBWSC010000001.1"/>
</dbReference>
<gene>
    <name evidence="3" type="ORF">AADA34_00910</name>
</gene>
<dbReference type="EMBL" id="JBBWSC010000001">
    <property type="protein sequence ID" value="MEL0537283.1"/>
    <property type="molecule type" value="Genomic_DNA"/>
</dbReference>
<feature type="domain" description="Peptidase M24" evidence="1">
    <location>
        <begin position="149"/>
        <end position="354"/>
    </location>
</feature>
<evidence type="ECO:0000313" key="3">
    <source>
        <dbReference type="EMBL" id="MEL0537283.1"/>
    </source>
</evidence>
<comment type="caution">
    <text evidence="3">The sequence shown here is derived from an EMBL/GenBank/DDBJ whole genome shotgun (WGS) entry which is preliminary data.</text>
</comment>
<evidence type="ECO:0000313" key="4">
    <source>
        <dbReference type="Proteomes" id="UP001380601"/>
    </source>
</evidence>
<dbReference type="InterPro" id="IPR000994">
    <property type="entry name" value="Pept_M24"/>
</dbReference>
<dbReference type="SUPFAM" id="SSF53092">
    <property type="entry name" value="Creatinase/prolidase N-terminal domain"/>
    <property type="match status" value="1"/>
</dbReference>
<dbReference type="Pfam" id="PF01321">
    <property type="entry name" value="Creatinase_N"/>
    <property type="match status" value="1"/>
</dbReference>
<dbReference type="SUPFAM" id="SSF55920">
    <property type="entry name" value="Creatinase/aminopeptidase"/>
    <property type="match status" value="1"/>
</dbReference>
<accession>A0ABU9EYG0</accession>
<dbReference type="InterPro" id="IPR036005">
    <property type="entry name" value="Creatinase/aminopeptidase-like"/>
</dbReference>
<dbReference type="Proteomes" id="UP001380601">
    <property type="component" value="Unassembled WGS sequence"/>
</dbReference>
<organism evidence="3 4">
    <name type="scientific">Staphylococcus debuckii</name>
    <dbReference type="NCBI Taxonomy" id="2044912"/>
    <lineage>
        <taxon>Bacteria</taxon>
        <taxon>Bacillati</taxon>
        <taxon>Bacillota</taxon>
        <taxon>Bacilli</taxon>
        <taxon>Bacillales</taxon>
        <taxon>Staphylococcaceae</taxon>
        <taxon>Staphylococcus</taxon>
    </lineage>
</organism>
<protein>
    <submittedName>
        <fullName evidence="3">Xaa-Pro peptidase family protein</fullName>
    </submittedName>
</protein>
<evidence type="ECO:0000259" key="2">
    <source>
        <dbReference type="Pfam" id="PF01321"/>
    </source>
</evidence>
<dbReference type="Pfam" id="PF00557">
    <property type="entry name" value="Peptidase_M24"/>
    <property type="match status" value="1"/>
</dbReference>
<sequence>MNLKQRLINFRKYMKDSDIDLSIIINFENQMYFTGFKAVIYSRPIILLITQNSIDAILPELEKNNFEKTTGIKNLHVYSEVKNDNASSFIELLKEQLSKYNSPITVGIEENILSTKIYKLIKEYNYTTKDIGDALTNLRTIKSEDEKEAIKLSSDLVSNALKKTIEATKPGMTELQIDSIGNEYLFNTISKEFPEATFSFFVMSPSGKRTTLPHTFSNVTEIKSGDIIIHSRQVELNGYRSECERTFVVDHCTKEQARAFNTMVKAHQAALDFIKVGVKAKEVDQVARKVFEEAGYGEYINHRTGHGIGIGQHEEPSLRYDNELVLEEGMVFCVEPAIYIPGIGGFRHSDTVALNKNGTEVLTSYPHNLSELTIK</sequence>
<dbReference type="Gene3D" id="3.90.230.10">
    <property type="entry name" value="Creatinase/methionine aminopeptidase superfamily"/>
    <property type="match status" value="1"/>
</dbReference>
<keyword evidence="4" id="KW-1185">Reference proteome</keyword>
<dbReference type="InterPro" id="IPR050659">
    <property type="entry name" value="Peptidase_M24B"/>
</dbReference>
<dbReference type="Gene3D" id="3.40.350.10">
    <property type="entry name" value="Creatinase/prolidase N-terminal domain"/>
    <property type="match status" value="1"/>
</dbReference>
<dbReference type="PANTHER" id="PTHR46112">
    <property type="entry name" value="AMINOPEPTIDASE"/>
    <property type="match status" value="1"/>
</dbReference>
<reference evidence="3 4" key="1">
    <citation type="submission" date="2024-04" db="EMBL/GenBank/DDBJ databases">
        <title>Staphylococcus debuckii a clinical isolate.</title>
        <authorList>
            <person name="Magnan C."/>
            <person name="Plumet L."/>
            <person name="Morsli M."/>
            <person name="Molle V."/>
            <person name="Lavigne J.-P."/>
        </authorList>
    </citation>
    <scope>NUCLEOTIDE SEQUENCE [LARGE SCALE GENOMIC DNA]</scope>
    <source>
        <strain evidence="3 4">NSD001</strain>
    </source>
</reference>
<evidence type="ECO:0000259" key="1">
    <source>
        <dbReference type="Pfam" id="PF00557"/>
    </source>
</evidence>
<dbReference type="InterPro" id="IPR029149">
    <property type="entry name" value="Creatin/AminoP/Spt16_N"/>
</dbReference>
<feature type="domain" description="Creatinase N-terminal" evidence="2">
    <location>
        <begin position="6"/>
        <end position="141"/>
    </location>
</feature>